<feature type="domain" description="TEA" evidence="2">
    <location>
        <begin position="2"/>
        <end position="55"/>
    </location>
</feature>
<protein>
    <recommendedName>
        <fullName evidence="2">TEA domain-containing protein</fullName>
    </recommendedName>
</protein>
<gene>
    <name evidence="3" type="ORF">L227DRAFT_618111</name>
</gene>
<dbReference type="Pfam" id="PF01285">
    <property type="entry name" value="TEA"/>
    <property type="match status" value="1"/>
</dbReference>
<evidence type="ECO:0000259" key="2">
    <source>
        <dbReference type="Pfam" id="PF01285"/>
    </source>
</evidence>
<dbReference type="EMBL" id="ML122452">
    <property type="protein sequence ID" value="RPD52083.1"/>
    <property type="molecule type" value="Genomic_DNA"/>
</dbReference>
<dbReference type="AlphaFoldDB" id="A0A5C2RKM1"/>
<keyword evidence="4" id="KW-1185">Reference proteome</keyword>
<proteinExistence type="inferred from homology"/>
<name>A0A5C2RKM1_9APHY</name>
<sequence length="128" mass="14337">MWFPYLEAVLVEGLENYQPGESVISRSFGLFPMRSKSVSDYIFQITGKRRTPKQVPPAATSLTPDDIVSPLDVSSILYYMRDQSPAVCRLRAPHRLPLTAVPRSFSAQAACSRTSLDFDSSYWLGSLM</sequence>
<dbReference type="Proteomes" id="UP000313359">
    <property type="component" value="Unassembled WGS sequence"/>
</dbReference>
<accession>A0A5C2RKM1</accession>
<evidence type="ECO:0000313" key="4">
    <source>
        <dbReference type="Proteomes" id="UP000313359"/>
    </source>
</evidence>
<evidence type="ECO:0000313" key="3">
    <source>
        <dbReference type="EMBL" id="RPD52083.1"/>
    </source>
</evidence>
<dbReference type="OrthoDB" id="10006572at2759"/>
<organism evidence="3 4">
    <name type="scientific">Lentinus tigrinus ALCF2SS1-6</name>
    <dbReference type="NCBI Taxonomy" id="1328759"/>
    <lineage>
        <taxon>Eukaryota</taxon>
        <taxon>Fungi</taxon>
        <taxon>Dikarya</taxon>
        <taxon>Basidiomycota</taxon>
        <taxon>Agaricomycotina</taxon>
        <taxon>Agaricomycetes</taxon>
        <taxon>Polyporales</taxon>
        <taxon>Polyporaceae</taxon>
        <taxon>Lentinus</taxon>
    </lineage>
</organism>
<dbReference type="Gene3D" id="6.10.20.40">
    <property type="entry name" value="TEA/ATTS domain"/>
    <property type="match status" value="1"/>
</dbReference>
<reference evidence="3" key="1">
    <citation type="journal article" date="2018" name="Genome Biol. Evol.">
        <title>Genomics and development of Lentinus tigrinus, a white-rot wood-decaying mushroom with dimorphic fruiting bodies.</title>
        <authorList>
            <person name="Wu B."/>
            <person name="Xu Z."/>
            <person name="Knudson A."/>
            <person name="Carlson A."/>
            <person name="Chen N."/>
            <person name="Kovaka S."/>
            <person name="LaButti K."/>
            <person name="Lipzen A."/>
            <person name="Pennachio C."/>
            <person name="Riley R."/>
            <person name="Schakwitz W."/>
            <person name="Umezawa K."/>
            <person name="Ohm R.A."/>
            <person name="Grigoriev I.V."/>
            <person name="Nagy L.G."/>
            <person name="Gibbons J."/>
            <person name="Hibbett D."/>
        </authorList>
    </citation>
    <scope>NUCLEOTIDE SEQUENCE [LARGE SCALE GENOMIC DNA]</scope>
    <source>
        <strain evidence="3">ALCF2SS1-6</strain>
    </source>
</reference>
<evidence type="ECO:0000256" key="1">
    <source>
        <dbReference type="ARBA" id="ARBA00008421"/>
    </source>
</evidence>
<dbReference type="InterPro" id="IPR038096">
    <property type="entry name" value="TEA/ATTS_sf"/>
</dbReference>
<dbReference type="GO" id="GO:0003700">
    <property type="term" value="F:DNA-binding transcription factor activity"/>
    <property type="evidence" value="ECO:0007669"/>
    <property type="project" value="InterPro"/>
</dbReference>
<dbReference type="InterPro" id="IPR000818">
    <property type="entry name" value="TEA/ATTS_dom"/>
</dbReference>
<dbReference type="STRING" id="1328759.A0A5C2RKM1"/>
<comment type="similarity">
    <text evidence="1">Belongs to the TEC1 family.</text>
</comment>